<dbReference type="Pfam" id="PF02515">
    <property type="entry name" value="CoA_transf_3"/>
    <property type="match status" value="1"/>
</dbReference>
<dbReference type="Gene3D" id="3.30.1540.10">
    <property type="entry name" value="formyl-coa transferase, domain 3"/>
    <property type="match status" value="1"/>
</dbReference>
<gene>
    <name evidence="2" type="ORF">BCL74_1578</name>
</gene>
<comment type="caution">
    <text evidence="2">The sequence shown here is derived from an EMBL/GenBank/DDBJ whole genome shotgun (WGS) entry which is preliminary data.</text>
</comment>
<dbReference type="RefSeq" id="WP_183077898.1">
    <property type="nucleotide sequence ID" value="NZ_RBIG01000001.1"/>
</dbReference>
<dbReference type="InterPro" id="IPR050483">
    <property type="entry name" value="CoA-transferase_III_domain"/>
</dbReference>
<dbReference type="AlphaFoldDB" id="A0A420WRV1"/>
<organism evidence="2 3">
    <name type="scientific">Oceanibaculum indicum</name>
    <dbReference type="NCBI Taxonomy" id="526216"/>
    <lineage>
        <taxon>Bacteria</taxon>
        <taxon>Pseudomonadati</taxon>
        <taxon>Pseudomonadota</taxon>
        <taxon>Alphaproteobacteria</taxon>
        <taxon>Rhodospirillales</taxon>
        <taxon>Oceanibaculaceae</taxon>
        <taxon>Oceanibaculum</taxon>
    </lineage>
</organism>
<dbReference type="PANTHER" id="PTHR48207:SF3">
    <property type="entry name" value="SUCCINATE--HYDROXYMETHYLGLUTARATE COA-TRANSFERASE"/>
    <property type="match status" value="1"/>
</dbReference>
<protein>
    <submittedName>
        <fullName evidence="2">Crotonobetainyl-CoA:carnitine CoA-transferase CaiB-like acyl-CoA transferase</fullName>
    </submittedName>
</protein>
<evidence type="ECO:0000313" key="3">
    <source>
        <dbReference type="Proteomes" id="UP000277424"/>
    </source>
</evidence>
<name>A0A420WRV1_9PROT</name>
<dbReference type="InterPro" id="IPR044855">
    <property type="entry name" value="CoA-Trfase_III_dom3_sf"/>
</dbReference>
<reference evidence="2 3" key="1">
    <citation type="submission" date="2018-10" db="EMBL/GenBank/DDBJ databases">
        <title>Comparative analysis of microorganisms from saline springs in Andes Mountain Range, Colombia.</title>
        <authorList>
            <person name="Rubin E."/>
        </authorList>
    </citation>
    <scope>NUCLEOTIDE SEQUENCE [LARGE SCALE GENOMIC DNA]</scope>
    <source>
        <strain evidence="2 3">USBA 36</strain>
    </source>
</reference>
<dbReference type="PANTHER" id="PTHR48207">
    <property type="entry name" value="SUCCINATE--HYDROXYMETHYLGLUTARATE COA-TRANSFERASE"/>
    <property type="match status" value="1"/>
</dbReference>
<dbReference type="EMBL" id="RBIG01000001">
    <property type="protein sequence ID" value="RKQ73787.1"/>
    <property type="molecule type" value="Genomic_DNA"/>
</dbReference>
<dbReference type="InterPro" id="IPR003673">
    <property type="entry name" value="CoA-Trfase_fam_III"/>
</dbReference>
<dbReference type="InterPro" id="IPR023606">
    <property type="entry name" value="CoA-Trfase_III_dom_1_sf"/>
</dbReference>
<proteinExistence type="predicted"/>
<dbReference type="GO" id="GO:0008410">
    <property type="term" value="F:CoA-transferase activity"/>
    <property type="evidence" value="ECO:0007669"/>
    <property type="project" value="TreeGrafter"/>
</dbReference>
<sequence length="412" mass="44793">MSTPTPGPIPGPLAGIRVFDLTRILAGPSAMQLLGDLGADIIKIERPGQGDDTRKWGPPYIKDAEGNDTTESAYYLCANRNKRSVTLDISKPEGQALAKKLIAQCDVLVENYKTGGLAKYGLDYASLKQEFPRLVYCSVTGFGQTGPYAERAGYDFVAQGLGGIMSITGEVEGEPVKVGVGIADLMCGMHSAVAILAALRHRDATGEGQHIDACLLDTQVSWLVNEATNYLVSGQVPVRRGNAHPNIVPYQVFKASDGYIILACGNDGQYQRFCDFAQVNHLASDPRFLTNPDRIRNREELIPLIQAVTATQPVSYWVDGLERCNVPCSPVNRIDQVFEDPQVKARDLTVQMDHPLSPDPVTMLAYPLKLSGTPATYRLPPPLLGQHTDDILSDMLNMKAEDIAALREKGVV</sequence>
<dbReference type="SUPFAM" id="SSF89796">
    <property type="entry name" value="CoA-transferase family III (CaiB/BaiF)"/>
    <property type="match status" value="1"/>
</dbReference>
<evidence type="ECO:0000313" key="2">
    <source>
        <dbReference type="EMBL" id="RKQ73787.1"/>
    </source>
</evidence>
<accession>A0A420WRV1</accession>
<keyword evidence="1 2" id="KW-0808">Transferase</keyword>
<dbReference type="Proteomes" id="UP000277424">
    <property type="component" value="Unassembled WGS sequence"/>
</dbReference>
<dbReference type="Gene3D" id="3.40.50.10540">
    <property type="entry name" value="Crotonobetainyl-coa:carnitine coa-transferase, domain 1"/>
    <property type="match status" value="1"/>
</dbReference>
<evidence type="ECO:0000256" key="1">
    <source>
        <dbReference type="ARBA" id="ARBA00022679"/>
    </source>
</evidence>